<reference evidence="4 5" key="1">
    <citation type="submission" date="2024-02" db="EMBL/GenBank/DDBJ databases">
        <title>High-quality chromosome-scale genome assembly of Pensacola bahiagrass (Paspalum notatum Flugge var. saurae).</title>
        <authorList>
            <person name="Vega J.M."/>
            <person name="Podio M."/>
            <person name="Orjuela J."/>
            <person name="Siena L.A."/>
            <person name="Pessino S.C."/>
            <person name="Combes M.C."/>
            <person name="Mariac C."/>
            <person name="Albertini E."/>
            <person name="Pupilli F."/>
            <person name="Ortiz J.P.A."/>
            <person name="Leblanc O."/>
        </authorList>
    </citation>
    <scope>NUCLEOTIDE SEQUENCE [LARGE SCALE GENOMIC DNA]</scope>
    <source>
        <strain evidence="4">R1</strain>
        <tissue evidence="4">Leaf</tissue>
    </source>
</reference>
<keyword evidence="3" id="KW-1133">Transmembrane helix</keyword>
<dbReference type="GO" id="GO:0009506">
    <property type="term" value="C:plasmodesma"/>
    <property type="evidence" value="ECO:0007669"/>
    <property type="project" value="TreeGrafter"/>
</dbReference>
<dbReference type="AlphaFoldDB" id="A0AAQ3U512"/>
<gene>
    <name evidence="4" type="ORF">U9M48_030518</name>
</gene>
<keyword evidence="3" id="KW-0812">Transmembrane</keyword>
<comment type="subcellular location">
    <subcellularLocation>
        <location evidence="1">Membrane</location>
    </subcellularLocation>
</comment>
<evidence type="ECO:0000313" key="4">
    <source>
        <dbReference type="EMBL" id="WVZ83360.1"/>
    </source>
</evidence>
<dbReference type="GO" id="GO:0098542">
    <property type="term" value="P:defense response to other organism"/>
    <property type="evidence" value="ECO:0007669"/>
    <property type="project" value="InterPro"/>
</dbReference>
<evidence type="ECO:0000313" key="5">
    <source>
        <dbReference type="Proteomes" id="UP001341281"/>
    </source>
</evidence>
<evidence type="ECO:0000256" key="2">
    <source>
        <dbReference type="ARBA" id="ARBA00023136"/>
    </source>
</evidence>
<keyword evidence="2 3" id="KW-0472">Membrane</keyword>
<evidence type="ECO:0000256" key="3">
    <source>
        <dbReference type="SAM" id="Phobius"/>
    </source>
</evidence>
<protein>
    <recommendedName>
        <fullName evidence="6">Late embryogenesis abundant protein LEA-2 subgroup domain-containing protein</fullName>
    </recommendedName>
</protein>
<sequence length="210" mass="22108">MMCAEACCYCIQTECCGAGDDSRCCAMTVLSALALAALVAAYAVVFPVHVSVDKALLGRLALADSINSTAGTTALAYDVALAVAVRNRNFAIGVWRTRPLDAELRFCGQTFARAQLAGVAPPRRIPALAKAVYHVAASDDKGAPVALGGDQVAEFMRESVAGEFELELVVVGEVKYEGHPHRRSVGATCPLQLSLSTAMALAAFTRVCWI</sequence>
<dbReference type="PANTHER" id="PTHR31415">
    <property type="entry name" value="OS05G0367900 PROTEIN"/>
    <property type="match status" value="1"/>
</dbReference>
<evidence type="ECO:0000256" key="1">
    <source>
        <dbReference type="ARBA" id="ARBA00004370"/>
    </source>
</evidence>
<proteinExistence type="predicted"/>
<name>A0AAQ3U512_PASNO</name>
<evidence type="ECO:0008006" key="6">
    <source>
        <dbReference type="Google" id="ProtNLM"/>
    </source>
</evidence>
<dbReference type="Proteomes" id="UP001341281">
    <property type="component" value="Chromosome 07"/>
</dbReference>
<dbReference type="InterPro" id="IPR044839">
    <property type="entry name" value="NDR1-like"/>
</dbReference>
<accession>A0AAQ3U512</accession>
<dbReference type="GO" id="GO:0005886">
    <property type="term" value="C:plasma membrane"/>
    <property type="evidence" value="ECO:0007669"/>
    <property type="project" value="TreeGrafter"/>
</dbReference>
<organism evidence="4 5">
    <name type="scientific">Paspalum notatum var. saurae</name>
    <dbReference type="NCBI Taxonomy" id="547442"/>
    <lineage>
        <taxon>Eukaryota</taxon>
        <taxon>Viridiplantae</taxon>
        <taxon>Streptophyta</taxon>
        <taxon>Embryophyta</taxon>
        <taxon>Tracheophyta</taxon>
        <taxon>Spermatophyta</taxon>
        <taxon>Magnoliopsida</taxon>
        <taxon>Liliopsida</taxon>
        <taxon>Poales</taxon>
        <taxon>Poaceae</taxon>
        <taxon>PACMAD clade</taxon>
        <taxon>Panicoideae</taxon>
        <taxon>Andropogonodae</taxon>
        <taxon>Paspaleae</taxon>
        <taxon>Paspalinae</taxon>
        <taxon>Paspalum</taxon>
    </lineage>
</organism>
<feature type="transmembrane region" description="Helical" evidence="3">
    <location>
        <begin position="29"/>
        <end position="50"/>
    </location>
</feature>
<dbReference type="EMBL" id="CP144751">
    <property type="protein sequence ID" value="WVZ83360.1"/>
    <property type="molecule type" value="Genomic_DNA"/>
</dbReference>
<keyword evidence="5" id="KW-1185">Reference proteome</keyword>
<dbReference type="PANTHER" id="PTHR31415:SF151">
    <property type="entry name" value="LATE EMBRYOGENESIS ABUNDANT PROTEIN LEA-2 SUBGROUP DOMAIN-CONTAINING PROTEIN"/>
    <property type="match status" value="1"/>
</dbReference>